<sequence length="2863" mass="319060">MIHIATITALFIAIVVKLFPQHVPQLAFHLPAWLIYSFYILLVLRWPVAPFVLNKLSKGKAIVDSVSLRSIKGIRFTIPNLVKVECDRLGYSVHLFGKKANRRIGVTFDGLRLTIIHIPSKKHAPSKQRSASLGSTDAPPVPHASADNEQEEKASPILEWLKKILPDIWVQALDDASRAWIRQIVSLSFDFILQVAPSIISTLSVRFSNVQITFVELNGVNFTLSKASIGVYVALEVVPEHQMTEEQRKNLRAAQRMKAKSWKDRFTGSLSRTFQAAWKGRQGTASLTLKLEKFTLFNPTPPPSKRARAQSTVSTDSGWVHFSDINVDAPENAVLHIPGESKFSVRCDFDPRKGKIANHSVRMHAGVADVTVFVDVLQKLISDIQSMMPKNSNVYEPLPASPMPTFSPISSPPTSPQIVPTPTSALPESMPTSPVLSPKSGRFSFSPARAKAAKPKKDLNIMNYFNSVGVTMPRFTLQYTSTKSREPIQYKSQIVGLDFGVKLSDPQTDVIHVKWLGKTGRPNLETCMAWFRFTDVIVHRDHNISNEDGMMRIVKTAGLDAQVLLHQFPSPMIKRIGDTTEAFVACEVEMESIEATENLDLIRKRLARPALPKRRKTSQEQQKRIFTDIPRIAVDVRIGEIKGRVICDDEKAFPHDVALDAQLDAAELHIRSDYDQFKAPQRTARRDRGSDCYPQLNFNVNAAVHSPFVRMSHAGAEEDSDSPMRQRLGAPSHGGACKQDDPIFLMEGLEFGASGTLLGRWSNDIIVLDSASLMTEAHLIIDTVRIELWTLSSLNILTYFLQQVKYASAKSKRGAPKASLQAIPSTNLLDALPSGLQFQAAIGSFTVGATGVDINPDCTLELHRGIFFSTSFMFRYASVQTALHNARARDRFKKALSRDQLRLSEDLLMQAFSYANQSDDPRAISGLTEVLFSNTTLRRIVGNQFGVEDSYLEEVPKNVGANGLTLSIPRMRLRSFMTRRPTENAELVDNVNVTLDVNVISAHLQLLDAYCALLAVQTVKHVLGAERKLKNKEESQQSLTTGTPKRISFDVTTQIAAAQLICLLPIGQVLQARLNVFTARASDSKEVEVKWTAASVLVPSGVQRVHRKWEEIGRLPSWRILLGPDKLSGKLSIQVYGDCARIRIPNGFILSDTILSVTVAVKAMKHLVDITTAGVYARMPVPPSEPAKHVPNIHVQIDSLMFEATDSPIEARLSLAFRNNLLAQRTRVEHEEAFEAKVAKIEAEKNSSGSTSRVGEWNFTSEHSVQIGEARQRLRELFSNMWISQIQDARAIAMVKEENLTMRFREGKTVHMDEVIPLPLYVPPNLPPLFRLTLNGVSVAVQAPKWSEEDRATFMEDLGNGLPRDTEFTLLIPLHLEVGVDSARFSLRDLPLPLLNVPPNSSGKALTFATDLVIGEEIGPDSSVRWVECDIATPNADAPGAAPFNVLIPKTTMPVKTYAQPEVNVKTSGITDLCWGVSFLPVMQEVMKVIDNMSTIPVDPSPPLGFWDKLRLILHWRVNVKFAGEVHVHLKGSRDAWKTSGSAVGIALCARRNTRITVGHPNPQGELVQLISDDMLIVVPSLKHFENAPSGLSSLDYELGPGSRQPQKVVAKLTSGVRIGMGFALERTCRSDCATCPKDADAFHRSCRLFDFKPHYEVALRVDDDKSKDSFEGFRSDFIHTSISLHSPADVTPGEHISPNSVHLTPRVFAHFWSWLRLFDNALALPIRQGKMWPDTRPPSEKIGRHIATLKMRFCLDNLSISHTYKQDSQEAWSNGEVPAVGVKAMVRSLRADLHQRDQELRTTNPETGEFKYTRSKALYGAELRMTDIFMRAVVAIHREPDLQSVAEDLEVDYDSPYNIAPPASTSDPAFDPDDYTELDWLPTDQAPRFYMGEVASCPEFSFVKKIEVLRQPSDDPTHGVPKMSKFGAEDSHVCLMGGDVDPRNVHQTMAESRKRVLEAELSRLDPANRLYETKRASLMQRIDLLAVYIEKLLHPPPSATPSRLEGSLHGNWSASDWESFDNLYHVYAPKLSLNNGTRNILLQYYYESRKRRGFEYHMASSAVRFIREHAMAVESRKEEDHPTKAEPMPTVTRSKSTNAVKRLFTRTAEPRKQQDPIAGPADVDENLGAHHNTVTNQSHFCLLFKPQIVLRSNLDDESVIIIAANDAAVQTTNVMDGKSDDPVDGHVLTKIHFILSGMQIFSPSPVWADASTGIQLPYEVFLDDRCETVEYDRIVRHTSCLVQYDKYNRLRLRTSSQSTPQTDLLLANVPRFTLQANSDHFTSLYNVVTDLLLYSDPSNRIRLDRLENFIFNDDISDSATTATEISLRQGRIRALSEQLNDFTQRQGDLRSSERLEMNRIASRMMIQTEELGLIFDAIQSVQQRDEQSSSNKAGIRLEASSSEITWNLMDKDGSLFMRLALRAIDFLWISAQDGSSSNKLKIKDLEALDARPNAKFPEMISKQTKWLTDHPMAKKDTLIEVVWKTEAPVGGISILRNFDFSFHPINAQFDASVGHKLQTYIFPKDRSARYHSTSPELADTESDTRKSPDSPDSQSTFDVPSRNSLDERSSRSLLRPPRPSSRSSSHSDIGRGERDAPRLRRARSNQNLEVPGRQEAASGAMTKGKAKVSEGVAEMRARSAENRTFVAACINASGICLSFRRDKDLSIIIPDIHQLNIETPRIEFGNRTCSFHDIVVEFKWDFITLTSNVVLSASGLKSFKFSGIRDRFTPGKRHATPTRAEGPTKPAHRQLTASGSDVPSSTETSSLSDSPFGSTPRISTSSHTTAMGTGRKSTSSSHATGFGRRHGSTDSGHRGVSDHEESESGTSGPRRKLMALLHRTASPRNSPSMKLSSLTPNPPPNP</sequence>
<organism evidence="6 7">
    <name type="scientific">Serendipita indica (strain DSM 11827)</name>
    <name type="common">Root endophyte fungus</name>
    <name type="synonym">Piriformospora indica</name>
    <dbReference type="NCBI Taxonomy" id="1109443"/>
    <lineage>
        <taxon>Eukaryota</taxon>
        <taxon>Fungi</taxon>
        <taxon>Dikarya</taxon>
        <taxon>Basidiomycota</taxon>
        <taxon>Agaricomycotina</taxon>
        <taxon>Agaricomycetes</taxon>
        <taxon>Sebacinales</taxon>
        <taxon>Serendipitaceae</taxon>
        <taxon>Serendipita</taxon>
    </lineage>
</organism>
<keyword evidence="2" id="KW-1133">Transmembrane helix</keyword>
<dbReference type="PANTHER" id="PTHR15678">
    <property type="entry name" value="ANTIGEN MLAA-22-RELATED"/>
    <property type="match status" value="1"/>
</dbReference>
<evidence type="ECO:0000259" key="5">
    <source>
        <dbReference type="SMART" id="SM01216"/>
    </source>
</evidence>
<keyword evidence="7" id="KW-1185">Reference proteome</keyword>
<dbReference type="InterPro" id="IPR019415">
    <property type="entry name" value="FMP27_SW_RBG"/>
</dbReference>
<evidence type="ECO:0000256" key="1">
    <source>
        <dbReference type="SAM" id="MobiDB-lite"/>
    </source>
</evidence>
<dbReference type="FunCoup" id="G4T5F4">
    <property type="interactions" value="179"/>
</dbReference>
<dbReference type="Proteomes" id="UP000007148">
    <property type="component" value="Unassembled WGS sequence"/>
</dbReference>
<reference evidence="6 7" key="1">
    <citation type="journal article" date="2011" name="PLoS Pathog.">
        <title>Endophytic Life Strategies Decoded by Genome and Transcriptome Analyses of the Mutualistic Root Symbiont Piriformospora indica.</title>
        <authorList>
            <person name="Zuccaro A."/>
            <person name="Lahrmann U."/>
            <person name="Guldener U."/>
            <person name="Langen G."/>
            <person name="Pfiffi S."/>
            <person name="Biedenkopf D."/>
            <person name="Wong P."/>
            <person name="Samans B."/>
            <person name="Grimm C."/>
            <person name="Basiewicz M."/>
            <person name="Murat C."/>
            <person name="Martin F."/>
            <person name="Kogel K.H."/>
        </authorList>
    </citation>
    <scope>NUCLEOTIDE SEQUENCE [LARGE SCALE GENOMIC DNA]</scope>
    <source>
        <strain evidence="6 7">DSM 11827</strain>
    </source>
</reference>
<dbReference type="EMBL" id="CAFZ01000003">
    <property type="protein sequence ID" value="CCA66556.1"/>
    <property type="molecule type" value="Genomic_DNA"/>
</dbReference>
<protein>
    <submittedName>
        <fullName evidence="6">Uncharacterized protein</fullName>
    </submittedName>
</protein>
<feature type="compositionally biased region" description="Basic and acidic residues" evidence="1">
    <location>
        <begin position="2075"/>
        <end position="2085"/>
    </location>
</feature>
<feature type="transmembrane region" description="Helical" evidence="2">
    <location>
        <begin position="30"/>
        <end position="48"/>
    </location>
</feature>
<feature type="compositionally biased region" description="Basic and acidic residues" evidence="1">
    <location>
        <begin position="2808"/>
        <end position="2820"/>
    </location>
</feature>
<feature type="domain" description="FMP27 SW motif-containing RBG unit" evidence="4">
    <location>
        <begin position="1269"/>
        <end position="1371"/>
    </location>
</feature>
<evidence type="ECO:0000259" key="3">
    <source>
        <dbReference type="SMART" id="SM01214"/>
    </source>
</evidence>
<dbReference type="OrthoDB" id="1562405at2759"/>
<feature type="compositionally biased region" description="Low complexity" evidence="1">
    <location>
        <begin position="2755"/>
        <end position="2772"/>
    </location>
</feature>
<evidence type="ECO:0000256" key="2">
    <source>
        <dbReference type="SAM" id="Phobius"/>
    </source>
</evidence>
<feature type="region of interest" description="Disordered" evidence="1">
    <location>
        <begin position="2728"/>
        <end position="2863"/>
    </location>
</feature>
<dbReference type="OMA" id="FAHFWSW"/>
<dbReference type="InterPro" id="IPR019441">
    <property type="entry name" value="FMP27/BLTP2/Hobbit_GFWDK_RBG"/>
</dbReference>
<comment type="caution">
    <text evidence="6">The sequence shown here is derived from an EMBL/GenBank/DDBJ whole genome shotgun (WGS) entry which is preliminary data.</text>
</comment>
<feature type="domain" description="FMP27/BLTP2/Hobbit GFWDK motif-containing RBG unit" evidence="3">
    <location>
        <begin position="1389"/>
        <end position="1539"/>
    </location>
</feature>
<dbReference type="PANTHER" id="PTHR15678:SF6">
    <property type="entry name" value="BRIDGE-LIKE LIPID TRANSFER PROTEIN FAMILY MEMBER 2"/>
    <property type="match status" value="1"/>
</dbReference>
<evidence type="ECO:0000259" key="4">
    <source>
        <dbReference type="SMART" id="SM01215"/>
    </source>
</evidence>
<name>G4T5F4_SERID</name>
<feature type="region of interest" description="Disordered" evidence="1">
    <location>
        <begin position="122"/>
        <end position="151"/>
    </location>
</feature>
<dbReference type="Pfam" id="PF10344">
    <property type="entry name" value="Hobbit"/>
    <property type="match status" value="2"/>
</dbReference>
<evidence type="ECO:0000313" key="6">
    <source>
        <dbReference type="EMBL" id="CCA66556.1"/>
    </source>
</evidence>
<feature type="region of interest" description="Disordered" evidence="1">
    <location>
        <begin position="2075"/>
        <end position="2096"/>
    </location>
</feature>
<dbReference type="SMART" id="SM01216">
    <property type="entry name" value="Fmp27_WPPW"/>
    <property type="match status" value="1"/>
</dbReference>
<feature type="region of interest" description="Disordered" evidence="1">
    <location>
        <begin position="2529"/>
        <end position="2628"/>
    </location>
</feature>
<dbReference type="InterPro" id="IPR045167">
    <property type="entry name" value="Hobbit"/>
</dbReference>
<evidence type="ECO:0000313" key="7">
    <source>
        <dbReference type="Proteomes" id="UP000007148"/>
    </source>
</evidence>
<feature type="compositionally biased region" description="Basic and acidic residues" evidence="1">
    <location>
        <begin position="2589"/>
        <end position="2599"/>
    </location>
</feature>
<proteinExistence type="predicted"/>
<dbReference type="InParanoid" id="G4T5F4"/>
<dbReference type="SMART" id="SM01215">
    <property type="entry name" value="Fmp27_SW"/>
    <property type="match status" value="1"/>
</dbReference>
<dbReference type="HOGENOM" id="CLU_000202_1_0_1"/>
<keyword evidence="2" id="KW-0812">Transmembrane</keyword>
<feature type="compositionally biased region" description="Polar residues" evidence="1">
    <location>
        <begin position="2843"/>
        <end position="2856"/>
    </location>
</feature>
<keyword evidence="2" id="KW-0472">Membrane</keyword>
<feature type="compositionally biased region" description="Low complexity" evidence="1">
    <location>
        <begin position="2572"/>
        <end position="2588"/>
    </location>
</feature>
<feature type="compositionally biased region" description="Polar residues" evidence="1">
    <location>
        <begin position="2773"/>
        <end position="2800"/>
    </location>
</feature>
<dbReference type="SMART" id="SM01214">
    <property type="entry name" value="Fmp27_GFWDK"/>
    <property type="match status" value="1"/>
</dbReference>
<dbReference type="STRING" id="1109443.G4T5F4"/>
<feature type="domain" description="FMP27 WPPW motif-containing RBG unit" evidence="5">
    <location>
        <begin position="1782"/>
        <end position="2222"/>
    </location>
</feature>
<dbReference type="eggNOG" id="KOG1910">
    <property type="taxonomic scope" value="Eukaryota"/>
</dbReference>
<gene>
    <name evidence="6" type="ORF">PIIN_00240</name>
</gene>
<feature type="region of interest" description="Disordered" evidence="1">
    <location>
        <begin position="409"/>
        <end position="449"/>
    </location>
</feature>
<dbReference type="InterPro" id="IPR019449">
    <property type="entry name" value="FMP27_WPPW_RBG"/>
</dbReference>
<accession>G4T5F4</accession>